<keyword evidence="5 8" id="KW-0963">Cytoplasm</keyword>
<dbReference type="PANTHER" id="PTHR42930">
    <property type="entry name" value="PHOSPHATE-SPECIFIC TRANSPORT SYSTEM ACCESSORY PROTEIN PHOU"/>
    <property type="match status" value="1"/>
</dbReference>
<dbReference type="GO" id="GO:0006817">
    <property type="term" value="P:phosphate ion transport"/>
    <property type="evidence" value="ECO:0007669"/>
    <property type="project" value="UniProtKB-KW"/>
</dbReference>
<evidence type="ECO:0000256" key="8">
    <source>
        <dbReference type="PIRNR" id="PIRNR003107"/>
    </source>
</evidence>
<evidence type="ECO:0000256" key="3">
    <source>
        <dbReference type="ARBA" id="ARBA00011738"/>
    </source>
</evidence>
<dbReference type="AlphaFoldDB" id="A0A5A8F4B2"/>
<keyword evidence="4 8" id="KW-0813">Transport</keyword>
<evidence type="ECO:0000256" key="6">
    <source>
        <dbReference type="ARBA" id="ARBA00022592"/>
    </source>
</evidence>
<dbReference type="GO" id="GO:0005737">
    <property type="term" value="C:cytoplasm"/>
    <property type="evidence" value="ECO:0007669"/>
    <property type="project" value="UniProtKB-SubCell"/>
</dbReference>
<dbReference type="InterPro" id="IPR026022">
    <property type="entry name" value="PhoU_dom"/>
</dbReference>
<comment type="subcellular location">
    <subcellularLocation>
        <location evidence="1 8">Cytoplasm</location>
    </subcellularLocation>
</comment>
<dbReference type="RefSeq" id="WP_149265636.1">
    <property type="nucleotide sequence ID" value="NZ_VFJB01000003.1"/>
</dbReference>
<keyword evidence="6 8" id="KW-0592">Phosphate transport</keyword>
<protein>
    <recommendedName>
        <fullName evidence="8">Phosphate-specific transport system accessory protein PhoU</fullName>
    </recommendedName>
</protein>
<dbReference type="PANTHER" id="PTHR42930:SF3">
    <property type="entry name" value="PHOSPHATE-SPECIFIC TRANSPORT SYSTEM ACCESSORY PROTEIN PHOU"/>
    <property type="match status" value="1"/>
</dbReference>
<evidence type="ECO:0000256" key="4">
    <source>
        <dbReference type="ARBA" id="ARBA00022448"/>
    </source>
</evidence>
<evidence type="ECO:0000256" key="1">
    <source>
        <dbReference type="ARBA" id="ARBA00004496"/>
    </source>
</evidence>
<proteinExistence type="inferred from homology"/>
<dbReference type="Proteomes" id="UP000322876">
    <property type="component" value="Unassembled WGS sequence"/>
</dbReference>
<comment type="function">
    <text evidence="7 8">Plays a role in the regulation of phosphate uptake.</text>
</comment>
<dbReference type="GO" id="GO:0045936">
    <property type="term" value="P:negative regulation of phosphate metabolic process"/>
    <property type="evidence" value="ECO:0007669"/>
    <property type="project" value="InterPro"/>
</dbReference>
<evidence type="ECO:0000256" key="5">
    <source>
        <dbReference type="ARBA" id="ARBA00022490"/>
    </source>
</evidence>
<comment type="subunit">
    <text evidence="3 8">Homodimer.</text>
</comment>
<name>A0A5A8F4B2_9BACT</name>
<dbReference type="SUPFAM" id="SSF109755">
    <property type="entry name" value="PhoU-like"/>
    <property type="match status" value="1"/>
</dbReference>
<gene>
    <name evidence="10" type="primary">phoU</name>
    <name evidence="10" type="ORF">FHQ18_02720</name>
</gene>
<evidence type="ECO:0000259" key="9">
    <source>
        <dbReference type="Pfam" id="PF01895"/>
    </source>
</evidence>
<evidence type="ECO:0000313" key="10">
    <source>
        <dbReference type="EMBL" id="KAA0258876.1"/>
    </source>
</evidence>
<dbReference type="Pfam" id="PF01895">
    <property type="entry name" value="PhoU"/>
    <property type="match status" value="2"/>
</dbReference>
<accession>A0A5A8F4B2</accession>
<feature type="domain" description="PhoU" evidence="9">
    <location>
        <begin position="119"/>
        <end position="203"/>
    </location>
</feature>
<evidence type="ECO:0000256" key="7">
    <source>
        <dbReference type="ARBA" id="ARBA00056181"/>
    </source>
</evidence>
<evidence type="ECO:0000256" key="2">
    <source>
        <dbReference type="ARBA" id="ARBA00008107"/>
    </source>
</evidence>
<sequence>MKALEQELITLKTGIARMSQIVIEMLNNDITALVERNSDLAKQVIETDNEVDKLDVELDELCLKVLALYDPKAIDLRYIVTASRLIVDLERIGDHCVDIAKEIIKINEIPPIKPYLDLPKMAESAGIMIKEAINAYFEIDTKKALSVIKRDDYIDNLHTQILRELLTYIVEDIRKTKGAISLMFVTRSIERIADHATNLAEVVYFMATGKVIRHTRIEELGK</sequence>
<organism evidence="10 11">
    <name type="scientific">Deferribacter autotrophicus</name>
    <dbReference type="NCBI Taxonomy" id="500465"/>
    <lineage>
        <taxon>Bacteria</taxon>
        <taxon>Pseudomonadati</taxon>
        <taxon>Deferribacterota</taxon>
        <taxon>Deferribacteres</taxon>
        <taxon>Deferribacterales</taxon>
        <taxon>Deferribacteraceae</taxon>
        <taxon>Deferribacter</taxon>
    </lineage>
</organism>
<dbReference type="InterPro" id="IPR028366">
    <property type="entry name" value="PhoU"/>
</dbReference>
<dbReference type="NCBIfam" id="TIGR02135">
    <property type="entry name" value="phoU_full"/>
    <property type="match status" value="1"/>
</dbReference>
<dbReference type="EMBL" id="VFJB01000003">
    <property type="protein sequence ID" value="KAA0258876.1"/>
    <property type="molecule type" value="Genomic_DNA"/>
</dbReference>
<dbReference type="GO" id="GO:0030643">
    <property type="term" value="P:intracellular phosphate ion homeostasis"/>
    <property type="evidence" value="ECO:0007669"/>
    <property type="project" value="InterPro"/>
</dbReference>
<dbReference type="PIRSF" id="PIRSF003107">
    <property type="entry name" value="PhoU"/>
    <property type="match status" value="1"/>
</dbReference>
<dbReference type="FunFam" id="1.20.58.220:FF:000004">
    <property type="entry name" value="Phosphate-specific transport system accessory protein PhoU"/>
    <property type="match status" value="1"/>
</dbReference>
<dbReference type="OrthoDB" id="9814256at2"/>
<dbReference type="Gene3D" id="1.20.58.220">
    <property type="entry name" value="Phosphate transport system protein phou homolog 2, domain 2"/>
    <property type="match status" value="2"/>
</dbReference>
<evidence type="ECO:0000313" key="11">
    <source>
        <dbReference type="Proteomes" id="UP000322876"/>
    </source>
</evidence>
<comment type="similarity">
    <text evidence="2 8">Belongs to the PhoU family.</text>
</comment>
<dbReference type="InterPro" id="IPR038078">
    <property type="entry name" value="PhoU-like_sf"/>
</dbReference>
<keyword evidence="11" id="KW-1185">Reference proteome</keyword>
<reference evidence="10 11" key="1">
    <citation type="submission" date="2019-06" db="EMBL/GenBank/DDBJ databases">
        <title>Genomic insights into carbon and energy metabolism of Deferribacter autotrophicus revealed new metabolic traits in the phylum Deferribacteres.</title>
        <authorList>
            <person name="Slobodkin A.I."/>
            <person name="Slobodkina G.B."/>
            <person name="Allioux M."/>
            <person name="Alain K."/>
            <person name="Jebbar M."/>
            <person name="Shadrin V."/>
            <person name="Kublanov I.V."/>
            <person name="Toshchakov S.V."/>
            <person name="Bonch-Osmolovskaya E.A."/>
        </authorList>
    </citation>
    <scope>NUCLEOTIDE SEQUENCE [LARGE SCALE GENOMIC DNA]</scope>
    <source>
        <strain evidence="10 11">SL50</strain>
    </source>
</reference>
<feature type="domain" description="PhoU" evidence="9">
    <location>
        <begin position="15"/>
        <end position="103"/>
    </location>
</feature>
<comment type="caution">
    <text evidence="10">The sequence shown here is derived from an EMBL/GenBank/DDBJ whole genome shotgun (WGS) entry which is preliminary data.</text>
</comment>